<dbReference type="Gene3D" id="2.150.10.10">
    <property type="entry name" value="Serralysin-like metalloprotease, C-terminal"/>
    <property type="match status" value="3"/>
</dbReference>
<reference evidence="4" key="1">
    <citation type="submission" date="2021-01" db="EMBL/GenBank/DDBJ databases">
        <title>Whole genome shotgun sequence of Actinoplanes capillaceus NBRC 16408.</title>
        <authorList>
            <person name="Komaki H."/>
            <person name="Tamura T."/>
        </authorList>
    </citation>
    <scope>NUCLEOTIDE SEQUENCE [LARGE SCALE GENOMIC DNA]</scope>
    <source>
        <strain evidence="4">NBRC 16408</strain>
    </source>
</reference>
<gene>
    <name evidence="4" type="ORF">Aca07nite_36690</name>
</gene>
<feature type="chain" id="PRO_5046572861" description="Hemolysin-type calcium-binding repeat-containing protein" evidence="3">
    <location>
        <begin position="32"/>
        <end position="354"/>
    </location>
</feature>
<evidence type="ECO:0000313" key="4">
    <source>
        <dbReference type="EMBL" id="GID46394.1"/>
    </source>
</evidence>
<comment type="caution">
    <text evidence="4">The sequence shown here is derived from an EMBL/GenBank/DDBJ whole genome shotgun (WGS) entry which is preliminary data.</text>
</comment>
<keyword evidence="2" id="KW-0964">Secreted</keyword>
<dbReference type="PROSITE" id="PS00330">
    <property type="entry name" value="HEMOLYSIN_CALCIUM"/>
    <property type="match status" value="1"/>
</dbReference>
<dbReference type="PRINTS" id="PR00313">
    <property type="entry name" value="CABNDNGRPT"/>
</dbReference>
<dbReference type="EMBL" id="BOMF01000071">
    <property type="protein sequence ID" value="GID46394.1"/>
    <property type="molecule type" value="Genomic_DNA"/>
</dbReference>
<evidence type="ECO:0000256" key="3">
    <source>
        <dbReference type="SAM" id="SignalP"/>
    </source>
</evidence>
<dbReference type="PANTHER" id="PTHR38340:SF1">
    <property type="entry name" value="S-LAYER PROTEIN"/>
    <property type="match status" value="1"/>
</dbReference>
<dbReference type="Pfam" id="PF00353">
    <property type="entry name" value="HemolysinCabind"/>
    <property type="match status" value="4"/>
</dbReference>
<dbReference type="InterPro" id="IPR006311">
    <property type="entry name" value="TAT_signal"/>
</dbReference>
<dbReference type="PROSITE" id="PS51318">
    <property type="entry name" value="TAT"/>
    <property type="match status" value="1"/>
</dbReference>
<keyword evidence="3" id="KW-0732">Signal</keyword>
<dbReference type="InterPro" id="IPR001343">
    <property type="entry name" value="Hemolysn_Ca-bd"/>
</dbReference>
<evidence type="ECO:0008006" key="5">
    <source>
        <dbReference type="Google" id="ProtNLM"/>
    </source>
</evidence>
<dbReference type="InterPro" id="IPR011049">
    <property type="entry name" value="Serralysin-like_metalloprot_C"/>
</dbReference>
<evidence type="ECO:0000256" key="1">
    <source>
        <dbReference type="ARBA" id="ARBA00004613"/>
    </source>
</evidence>
<evidence type="ECO:0000256" key="2">
    <source>
        <dbReference type="ARBA" id="ARBA00022525"/>
    </source>
</evidence>
<dbReference type="RefSeq" id="WP_204296688.1">
    <property type="nucleotide sequence ID" value="NZ_BAAAGQ010000005.1"/>
</dbReference>
<name>A0ABQ3WJI5_9ACTN</name>
<accession>A0ABQ3WJI5</accession>
<protein>
    <recommendedName>
        <fullName evidence="5">Hemolysin-type calcium-binding repeat-containing protein</fullName>
    </recommendedName>
</protein>
<feature type="signal peptide" evidence="3">
    <location>
        <begin position="1"/>
        <end position="31"/>
    </location>
</feature>
<dbReference type="PANTHER" id="PTHR38340">
    <property type="entry name" value="S-LAYER PROTEIN"/>
    <property type="match status" value="1"/>
</dbReference>
<dbReference type="InterPro" id="IPR018511">
    <property type="entry name" value="Hemolysin-typ_Ca-bd_CS"/>
</dbReference>
<organism evidence="4">
    <name type="scientific">Actinoplanes campanulatus</name>
    <dbReference type="NCBI Taxonomy" id="113559"/>
    <lineage>
        <taxon>Bacteria</taxon>
        <taxon>Bacillati</taxon>
        <taxon>Actinomycetota</taxon>
        <taxon>Actinomycetes</taxon>
        <taxon>Micromonosporales</taxon>
        <taxon>Micromonosporaceae</taxon>
        <taxon>Actinoplanes</taxon>
    </lineage>
</organism>
<comment type="subcellular location">
    <subcellularLocation>
        <location evidence="1">Secreted</location>
    </subcellularLocation>
</comment>
<sequence length="354" mass="34776">MYLPNRKLLAMIGATAAAVGSTALLAAPAQAAAVGSAKVDTYGVVSFAASTGKTNGLTITVSGQTVTLDDLVTIKAGAGCAAVAGDKTKVTCTATKISSLSVNLGDKNDWVKNKTGLGISIDGGAGNDTLVGGSANDRIVGGSGNDKIYGGAGGEVIYGNSGNDIVYGGAGTDNVSGGTGNDKIYGQDGDDQVYGGSGTDLINGAAGRDRLHGGAGADKIYAGAGTGTATEFGDQVWGDSGNDTIYGEAGDDEIYAGSGNDTVDAGSSDDIVLGQSGNDTINGGSGDDALAGESIDDKFKAIGSSKAKDKLTGGSGVDLCLVLKSGKASCEYKSFQDYIGNLSASRAAVIGRLG</sequence>
<dbReference type="SUPFAM" id="SSF51120">
    <property type="entry name" value="beta-Roll"/>
    <property type="match status" value="2"/>
</dbReference>
<proteinExistence type="predicted"/>
<dbReference type="InterPro" id="IPR050557">
    <property type="entry name" value="RTX_toxin/Mannuronan_C5-epim"/>
</dbReference>